<dbReference type="PANTHER" id="PTHR41534:SF2">
    <property type="entry name" value="3-PHENYLPROPIONATE_CINNAMIC ACID DIOXYGENASE SUBUNIT BETA"/>
    <property type="match status" value="1"/>
</dbReference>
<evidence type="ECO:0000256" key="2">
    <source>
        <dbReference type="ARBA" id="ARBA00023002"/>
    </source>
</evidence>
<dbReference type="AlphaFoldDB" id="A0A7X6B8V7"/>
<dbReference type="CDD" id="cd00667">
    <property type="entry name" value="ring_hydroxylating_dioxygenases_beta"/>
    <property type="match status" value="1"/>
</dbReference>
<evidence type="ECO:0000313" key="4">
    <source>
        <dbReference type="Proteomes" id="UP000535078"/>
    </source>
</evidence>
<dbReference type="InterPro" id="IPR032710">
    <property type="entry name" value="NTF2-like_dom_sf"/>
</dbReference>
<protein>
    <submittedName>
        <fullName evidence="3">p-cumate 2,3-dioxygenase beta subunit</fullName>
        <ecNumber evidence="3">1.14.12.-</ecNumber>
    </submittedName>
</protein>
<reference evidence="3 4" key="1">
    <citation type="submission" date="2020-03" db="EMBL/GenBank/DDBJ databases">
        <title>Genomic Encyclopedia of Type Strains, Phase IV (KMG-IV): sequencing the most valuable type-strain genomes for metagenomic binning, comparative biology and taxonomic classification.</title>
        <authorList>
            <person name="Goeker M."/>
        </authorList>
    </citation>
    <scope>NUCLEOTIDE SEQUENCE [LARGE SCALE GENOMIC DNA]</scope>
    <source>
        <strain evidence="3 4">DSM 25229</strain>
    </source>
</reference>
<dbReference type="GO" id="GO:0051213">
    <property type="term" value="F:dioxygenase activity"/>
    <property type="evidence" value="ECO:0007669"/>
    <property type="project" value="UniProtKB-KW"/>
</dbReference>
<proteinExistence type="inferred from homology"/>
<dbReference type="RefSeq" id="WP_209023730.1">
    <property type="nucleotide sequence ID" value="NZ_JAATIT010000003.1"/>
</dbReference>
<dbReference type="InterPro" id="IPR000391">
    <property type="entry name" value="Rng_hydr_dOase-bsu"/>
</dbReference>
<comment type="caution">
    <text evidence="3">The sequence shown here is derived from an EMBL/GenBank/DDBJ whole genome shotgun (WGS) entry which is preliminary data.</text>
</comment>
<dbReference type="Gene3D" id="3.10.450.50">
    <property type="match status" value="1"/>
</dbReference>
<organism evidence="3 4">
    <name type="scientific">Sphingopyxis italica</name>
    <dbReference type="NCBI Taxonomy" id="1129133"/>
    <lineage>
        <taxon>Bacteria</taxon>
        <taxon>Pseudomonadati</taxon>
        <taxon>Pseudomonadota</taxon>
        <taxon>Alphaproteobacteria</taxon>
        <taxon>Sphingomonadales</taxon>
        <taxon>Sphingomonadaceae</taxon>
        <taxon>Sphingopyxis</taxon>
    </lineage>
</organism>
<dbReference type="EMBL" id="JAATIT010000003">
    <property type="protein sequence ID" value="NJB90155.1"/>
    <property type="molecule type" value="Genomic_DNA"/>
</dbReference>
<keyword evidence="3" id="KW-0223">Dioxygenase</keyword>
<keyword evidence="2 3" id="KW-0560">Oxidoreductase</keyword>
<dbReference type="PANTHER" id="PTHR41534">
    <property type="entry name" value="BLR3401 PROTEIN"/>
    <property type="match status" value="1"/>
</dbReference>
<dbReference type="SUPFAM" id="SSF54427">
    <property type="entry name" value="NTF2-like"/>
    <property type="match status" value="1"/>
</dbReference>
<gene>
    <name evidence="3" type="ORF">GGR90_002349</name>
</gene>
<dbReference type="Proteomes" id="UP000535078">
    <property type="component" value="Unassembled WGS sequence"/>
</dbReference>
<sequence>MTREAEIDAMLLQHRVQSFLFHEADLLDRWQLNEWEALFADEASYLVPPTDVDGDFADPSKSLFYIFDDRTRIHERVVRLEKKGAHSEFPRSKTRHLVSNVRASADGDTIEATASFAVWRSKDGNTDIFVGHYAYKLVEIDGALRIAEKKCVLDMDALRPHARISILL</sequence>
<evidence type="ECO:0000256" key="1">
    <source>
        <dbReference type="ARBA" id="ARBA00009570"/>
    </source>
</evidence>
<accession>A0A7X6B8V7</accession>
<dbReference type="EC" id="1.14.12.-" evidence="3"/>
<dbReference type="Pfam" id="PF00866">
    <property type="entry name" value="Ring_hydroxyl_B"/>
    <property type="match status" value="1"/>
</dbReference>
<evidence type="ECO:0000313" key="3">
    <source>
        <dbReference type="EMBL" id="NJB90155.1"/>
    </source>
</evidence>
<name>A0A7X6B8V7_9SPHN</name>
<keyword evidence="4" id="KW-1185">Reference proteome</keyword>
<dbReference type="GO" id="GO:0019380">
    <property type="term" value="P:3-phenylpropionate catabolic process"/>
    <property type="evidence" value="ECO:0007669"/>
    <property type="project" value="TreeGrafter"/>
</dbReference>
<comment type="similarity">
    <text evidence="1">Belongs to the bacterial ring-hydroxylating dioxygenase beta subunit family.</text>
</comment>